<feature type="transmembrane region" description="Helical" evidence="10">
    <location>
        <begin position="68"/>
        <end position="87"/>
    </location>
</feature>
<evidence type="ECO:0000256" key="1">
    <source>
        <dbReference type="ARBA" id="ARBA00000725"/>
    </source>
</evidence>
<keyword evidence="8 10" id="KW-0472">Membrane</keyword>
<evidence type="ECO:0000259" key="11">
    <source>
        <dbReference type="PROSITE" id="PS50253"/>
    </source>
</evidence>
<organism evidence="12 13">
    <name type="scientific">Salinithrix halophila</name>
    <dbReference type="NCBI Taxonomy" id="1485204"/>
    <lineage>
        <taxon>Bacteria</taxon>
        <taxon>Bacillati</taxon>
        <taxon>Bacillota</taxon>
        <taxon>Bacilli</taxon>
        <taxon>Bacillales</taxon>
        <taxon>Thermoactinomycetaceae</taxon>
        <taxon>Salinithrix</taxon>
    </lineage>
</organism>
<keyword evidence="5 9" id="KW-0812">Transmembrane</keyword>
<evidence type="ECO:0000256" key="6">
    <source>
        <dbReference type="ARBA" id="ARBA00022989"/>
    </source>
</evidence>
<evidence type="ECO:0000256" key="2">
    <source>
        <dbReference type="ARBA" id="ARBA00004651"/>
    </source>
</evidence>
<dbReference type="EMBL" id="JBHSAP010000007">
    <property type="protein sequence ID" value="MFC4076342.1"/>
    <property type="molecule type" value="Genomic_DNA"/>
</dbReference>
<evidence type="ECO:0000256" key="5">
    <source>
        <dbReference type="ARBA" id="ARBA00022692"/>
    </source>
</evidence>
<dbReference type="NCBIfam" id="TIGR02897">
    <property type="entry name" value="QoxC"/>
    <property type="match status" value="1"/>
</dbReference>
<keyword evidence="6 10" id="KW-1133">Transmembrane helix</keyword>
<keyword evidence="4 10" id="KW-1003">Cell membrane</keyword>
<protein>
    <recommendedName>
        <fullName evidence="10">Quinol oxidase subunit 3</fullName>
        <ecNumber evidence="10">1.10.3.-</ecNumber>
    </recommendedName>
</protein>
<evidence type="ECO:0000256" key="7">
    <source>
        <dbReference type="ARBA" id="ARBA00023002"/>
    </source>
</evidence>
<dbReference type="Pfam" id="PF00510">
    <property type="entry name" value="COX3"/>
    <property type="match status" value="1"/>
</dbReference>
<name>A0ABV8JEZ0_9BACL</name>
<dbReference type="Gene3D" id="1.20.120.80">
    <property type="entry name" value="Cytochrome c oxidase, subunit III, four-helix bundle"/>
    <property type="match status" value="1"/>
</dbReference>
<dbReference type="InterPro" id="IPR035973">
    <property type="entry name" value="Cyt_c_oxidase_su3-like_sf"/>
</dbReference>
<comment type="caution">
    <text evidence="12">The sequence shown here is derived from an EMBL/GenBank/DDBJ whole genome shotgun (WGS) entry which is preliminary data.</text>
</comment>
<feature type="transmembrane region" description="Helical" evidence="10">
    <location>
        <begin position="134"/>
        <end position="160"/>
    </location>
</feature>
<evidence type="ECO:0000256" key="3">
    <source>
        <dbReference type="ARBA" id="ARBA00010581"/>
    </source>
</evidence>
<evidence type="ECO:0000313" key="13">
    <source>
        <dbReference type="Proteomes" id="UP001595843"/>
    </source>
</evidence>
<proteinExistence type="inferred from homology"/>
<comment type="function">
    <text evidence="10">Catalyzes quinol oxidation with the concomitant reduction of oxygen to water.</text>
</comment>
<dbReference type="EC" id="1.10.3.-" evidence="10"/>
<reference evidence="13" key="1">
    <citation type="journal article" date="2019" name="Int. J. Syst. Evol. Microbiol.">
        <title>The Global Catalogue of Microorganisms (GCM) 10K type strain sequencing project: providing services to taxonomists for standard genome sequencing and annotation.</title>
        <authorList>
            <consortium name="The Broad Institute Genomics Platform"/>
            <consortium name="The Broad Institute Genome Sequencing Center for Infectious Disease"/>
            <person name="Wu L."/>
            <person name="Ma J."/>
        </authorList>
    </citation>
    <scope>NUCLEOTIDE SEQUENCE [LARGE SCALE GENOMIC DNA]</scope>
    <source>
        <strain evidence="13">IBRC-M 10813</strain>
    </source>
</reference>
<dbReference type="InterPro" id="IPR033946">
    <property type="entry name" value="Ubiquinol_oxase_su3_dom"/>
</dbReference>
<feature type="transmembrane region" description="Helical" evidence="10">
    <location>
        <begin position="26"/>
        <end position="48"/>
    </location>
</feature>
<dbReference type="Proteomes" id="UP001595843">
    <property type="component" value="Unassembled WGS sequence"/>
</dbReference>
<comment type="similarity">
    <text evidence="3 9">Belongs to the cytochrome c oxidase subunit 3 family.</text>
</comment>
<dbReference type="PANTHER" id="PTHR11403:SF2">
    <property type="entry name" value="CYTOCHROME BO(3) UBIQUINOL OXIDASE SUBUNIT 3"/>
    <property type="match status" value="1"/>
</dbReference>
<dbReference type="InterPro" id="IPR024791">
    <property type="entry name" value="Cyt_c/ubiquinol_Oxase_su3"/>
</dbReference>
<evidence type="ECO:0000256" key="4">
    <source>
        <dbReference type="ARBA" id="ARBA00022475"/>
    </source>
</evidence>
<sequence>MATTTAKTDHPPFPEYQTEEGRLKILGFWVFLAAEVVLFATLFATYLVLQGRTAGGPTAKELFEVKEFMIETFLLLTSSFTCGLATLEMRRNRVKGVFIWMGITLVLGLGFLGMEIHEFVKYVEAGATISTSAFLSAFFVLVGTHGAHVSLGIVWILLILIQTAQRGLTPVTCRKLFIGGLYWHFLDVIWIFIFTAVYLTGLVI</sequence>
<dbReference type="InterPro" id="IPR000298">
    <property type="entry name" value="Cyt_c_oxidase-like_su3"/>
</dbReference>
<feature type="domain" description="Heme-copper oxidase subunit III family profile" evidence="11">
    <location>
        <begin position="26"/>
        <end position="202"/>
    </location>
</feature>
<evidence type="ECO:0000256" key="9">
    <source>
        <dbReference type="RuleBase" id="RU003376"/>
    </source>
</evidence>
<evidence type="ECO:0000256" key="8">
    <source>
        <dbReference type="ARBA" id="ARBA00023136"/>
    </source>
</evidence>
<dbReference type="PANTHER" id="PTHR11403">
    <property type="entry name" value="CYTOCHROME C OXIDASE SUBUNIT III"/>
    <property type="match status" value="1"/>
</dbReference>
<keyword evidence="7 10" id="KW-0560">Oxidoreductase</keyword>
<dbReference type="InterPro" id="IPR013833">
    <property type="entry name" value="Cyt_c_oxidase_su3_a-hlx"/>
</dbReference>
<keyword evidence="13" id="KW-1185">Reference proteome</keyword>
<feature type="transmembrane region" description="Helical" evidence="10">
    <location>
        <begin position="181"/>
        <end position="201"/>
    </location>
</feature>
<evidence type="ECO:0000256" key="10">
    <source>
        <dbReference type="RuleBase" id="RU367152"/>
    </source>
</evidence>
<accession>A0ABV8JEZ0</accession>
<dbReference type="CDD" id="cd02863">
    <property type="entry name" value="Ubiquinol_oxidase_III"/>
    <property type="match status" value="1"/>
</dbReference>
<dbReference type="InterPro" id="IPR014246">
    <property type="entry name" value="QoxC"/>
</dbReference>
<comment type="subcellular location">
    <subcellularLocation>
        <location evidence="2 9">Cell membrane</location>
        <topology evidence="2 9">Multi-pass membrane protein</topology>
    </subcellularLocation>
</comment>
<feature type="transmembrane region" description="Helical" evidence="10">
    <location>
        <begin position="94"/>
        <end position="114"/>
    </location>
</feature>
<gene>
    <name evidence="12" type="primary">qoxC</name>
    <name evidence="12" type="ORF">ACFOUO_05895</name>
</gene>
<dbReference type="PROSITE" id="PS50253">
    <property type="entry name" value="COX3"/>
    <property type="match status" value="1"/>
</dbReference>
<dbReference type="SUPFAM" id="SSF81452">
    <property type="entry name" value="Cytochrome c oxidase subunit III-like"/>
    <property type="match status" value="1"/>
</dbReference>
<evidence type="ECO:0000313" key="12">
    <source>
        <dbReference type="EMBL" id="MFC4076342.1"/>
    </source>
</evidence>
<dbReference type="RefSeq" id="WP_380703102.1">
    <property type="nucleotide sequence ID" value="NZ_JBHSAP010000007.1"/>
</dbReference>
<comment type="catalytic activity">
    <reaction evidence="1 10">
        <text>2 a quinol + O2 = 2 a quinone + 2 H2O</text>
        <dbReference type="Rhea" id="RHEA:55376"/>
        <dbReference type="ChEBI" id="CHEBI:15377"/>
        <dbReference type="ChEBI" id="CHEBI:15379"/>
        <dbReference type="ChEBI" id="CHEBI:24646"/>
        <dbReference type="ChEBI" id="CHEBI:132124"/>
    </reaction>
</comment>